<comment type="subcellular location">
    <subcellularLocation>
        <location evidence="1 8">Membrane</location>
        <topology evidence="1 8">Multi-pass membrane protein</topology>
    </subcellularLocation>
</comment>
<keyword evidence="3 8" id="KW-0812">Transmembrane</keyword>
<dbReference type="PANTHER" id="PTHR31942">
    <property type="entry name" value="MLO-LIKE PROTEIN 1"/>
    <property type="match status" value="1"/>
</dbReference>
<comment type="function">
    <text evidence="8">May be involved in modulation of pathogen defense and leaf cell death.</text>
</comment>
<dbReference type="Pfam" id="PF03094">
    <property type="entry name" value="Mlo"/>
    <property type="match status" value="1"/>
</dbReference>
<feature type="transmembrane region" description="Helical" evidence="10">
    <location>
        <begin position="412"/>
        <end position="437"/>
    </location>
</feature>
<evidence type="ECO:0000256" key="2">
    <source>
        <dbReference type="ARBA" id="ARBA00006574"/>
    </source>
</evidence>
<comment type="caution">
    <text evidence="11">The sequence shown here is derived from an EMBL/GenBank/DDBJ whole genome shotgun (WGS) entry which is preliminary data.</text>
</comment>
<evidence type="ECO:0000256" key="8">
    <source>
        <dbReference type="RuleBase" id="RU280816"/>
    </source>
</evidence>
<reference evidence="11 12" key="1">
    <citation type="submission" date="2024-08" db="EMBL/GenBank/DDBJ databases">
        <title>Insights into the chromosomal genome structure of Flemingia macrophylla.</title>
        <authorList>
            <person name="Ding Y."/>
            <person name="Zhao Y."/>
            <person name="Bi W."/>
            <person name="Wu M."/>
            <person name="Zhao G."/>
            <person name="Gong Y."/>
            <person name="Li W."/>
            <person name="Zhang P."/>
        </authorList>
    </citation>
    <scope>NUCLEOTIDE SEQUENCE [LARGE SCALE GENOMIC DNA]</scope>
    <source>
        <strain evidence="11">DYQJB</strain>
        <tissue evidence="11">Leaf</tissue>
    </source>
</reference>
<dbReference type="Proteomes" id="UP001603857">
    <property type="component" value="Unassembled WGS sequence"/>
</dbReference>
<evidence type="ECO:0000256" key="4">
    <source>
        <dbReference type="ARBA" id="ARBA00022821"/>
    </source>
</evidence>
<keyword evidence="5 8" id="KW-1133">Transmembrane helix</keyword>
<dbReference type="PANTHER" id="PTHR31942:SF84">
    <property type="entry name" value="MLO-LIKE PROTEIN 12"/>
    <property type="match status" value="1"/>
</dbReference>
<organism evidence="11 12">
    <name type="scientific">Flemingia macrophylla</name>
    <dbReference type="NCBI Taxonomy" id="520843"/>
    <lineage>
        <taxon>Eukaryota</taxon>
        <taxon>Viridiplantae</taxon>
        <taxon>Streptophyta</taxon>
        <taxon>Embryophyta</taxon>
        <taxon>Tracheophyta</taxon>
        <taxon>Spermatophyta</taxon>
        <taxon>Magnoliopsida</taxon>
        <taxon>eudicotyledons</taxon>
        <taxon>Gunneridae</taxon>
        <taxon>Pentapetalae</taxon>
        <taxon>rosids</taxon>
        <taxon>fabids</taxon>
        <taxon>Fabales</taxon>
        <taxon>Fabaceae</taxon>
        <taxon>Papilionoideae</taxon>
        <taxon>50 kb inversion clade</taxon>
        <taxon>NPAAA clade</taxon>
        <taxon>indigoferoid/millettioid clade</taxon>
        <taxon>Phaseoleae</taxon>
        <taxon>Flemingia</taxon>
    </lineage>
</organism>
<gene>
    <name evidence="8" type="primary">MLO</name>
    <name evidence="11" type="ORF">Fmac_015505</name>
</gene>
<evidence type="ECO:0000256" key="7">
    <source>
        <dbReference type="ARBA" id="ARBA00023265"/>
    </source>
</evidence>
<comment type="domain">
    <text evidence="8">The C-terminus contains a calmodulin-binding domain, which binds calmodulin in a calcium-dependent fashion.</text>
</comment>
<keyword evidence="8" id="KW-0112">Calmodulin-binding</keyword>
<dbReference type="AlphaFoldDB" id="A0ABD1MFC3"/>
<evidence type="ECO:0000256" key="10">
    <source>
        <dbReference type="SAM" id="Phobius"/>
    </source>
</evidence>
<feature type="compositionally biased region" description="Low complexity" evidence="9">
    <location>
        <begin position="474"/>
        <end position="485"/>
    </location>
</feature>
<evidence type="ECO:0000313" key="12">
    <source>
        <dbReference type="Proteomes" id="UP001603857"/>
    </source>
</evidence>
<dbReference type="GO" id="GO:0006952">
    <property type="term" value="P:defense response"/>
    <property type="evidence" value="ECO:0007669"/>
    <property type="project" value="UniProtKB-KW"/>
</dbReference>
<keyword evidence="4 8" id="KW-0611">Plant defense</keyword>
<evidence type="ECO:0000256" key="1">
    <source>
        <dbReference type="ARBA" id="ARBA00004141"/>
    </source>
</evidence>
<dbReference type="InterPro" id="IPR004326">
    <property type="entry name" value="Mlo"/>
</dbReference>
<feature type="transmembrane region" description="Helical" evidence="10">
    <location>
        <begin position="18"/>
        <end position="41"/>
    </location>
</feature>
<dbReference type="GO" id="GO:0005516">
    <property type="term" value="F:calmodulin binding"/>
    <property type="evidence" value="ECO:0007669"/>
    <property type="project" value="UniProtKB-KW"/>
</dbReference>
<evidence type="ECO:0000256" key="5">
    <source>
        <dbReference type="ARBA" id="ARBA00022989"/>
    </source>
</evidence>
<feature type="transmembrane region" description="Helical" evidence="10">
    <location>
        <begin position="289"/>
        <end position="308"/>
    </location>
</feature>
<keyword evidence="12" id="KW-1185">Reference proteome</keyword>
<feature type="transmembrane region" description="Helical" evidence="10">
    <location>
        <begin position="314"/>
        <end position="335"/>
    </location>
</feature>
<proteinExistence type="inferred from homology"/>
<feature type="region of interest" description="Disordered" evidence="9">
    <location>
        <begin position="468"/>
        <end position="529"/>
    </location>
</feature>
<dbReference type="EMBL" id="JBGMDY010000005">
    <property type="protein sequence ID" value="KAL2334292.1"/>
    <property type="molecule type" value="Genomic_DNA"/>
</dbReference>
<feature type="compositionally biased region" description="Polar residues" evidence="9">
    <location>
        <begin position="503"/>
        <end position="516"/>
    </location>
</feature>
<evidence type="ECO:0000256" key="6">
    <source>
        <dbReference type="ARBA" id="ARBA00023136"/>
    </source>
</evidence>
<accession>A0ABD1MFC3</accession>
<evidence type="ECO:0000256" key="9">
    <source>
        <dbReference type="SAM" id="MobiDB-lite"/>
    </source>
</evidence>
<feature type="transmembrane region" description="Helical" evidence="10">
    <location>
        <begin position="373"/>
        <end position="392"/>
    </location>
</feature>
<comment type="similarity">
    <text evidence="2 8">Belongs to the MLO family.</text>
</comment>
<evidence type="ECO:0000256" key="3">
    <source>
        <dbReference type="ARBA" id="ARBA00022692"/>
    </source>
</evidence>
<feature type="transmembrane region" description="Helical" evidence="10">
    <location>
        <begin position="164"/>
        <end position="185"/>
    </location>
</feature>
<keyword evidence="6 8" id="KW-0472">Membrane</keyword>
<keyword evidence="7 8" id="KW-0568">Pathogenesis-related protein</keyword>
<protein>
    <recommendedName>
        <fullName evidence="8">MLO-like protein</fullName>
    </recommendedName>
</protein>
<evidence type="ECO:0000313" key="11">
    <source>
        <dbReference type="EMBL" id="KAL2334292.1"/>
    </source>
</evidence>
<dbReference type="GO" id="GO:0016020">
    <property type="term" value="C:membrane"/>
    <property type="evidence" value="ECO:0007669"/>
    <property type="project" value="UniProtKB-SubCell"/>
</dbReference>
<sequence length="582" mass="66552">MAGKNQIYERTLEETPTWAVAVVCFVLLTISILIEHIIHAIGKWFKKKNKNALFEALEKVKGELMLMGFISLLITVLQDPISKICVSPKVASSWHPCSKPKAFGTAKTKSDDEDESSSFEINSRKLLQNYYDPIPRRVLATKGYDKCYEKGKIAFVSAYGIHELHIFIFVLAIFHILQCSLTLAFGRTKMRKWKAWETETKTIEYQFYNDPERFRFARDTTFGRRHLNSWSQSTISMAIVSFFRQFFGSVNKVDYLTLRHGFITAHLAPGSDVRFDFQKYIGRSLEEDFKVVVGISPIIWFCAVLFLLTNTHGWYSYYWLPFIPLITILLVGAKLQMIITKMGLRIADRGEVVKGAPVVEPGDHLFWFNRPRLLLFLIHLVLFQNAFQLAFFSWSTYEFSIDSCFHETTADIVIRLAIGIIVQFLCSYVTLPLYALVTQMGSTMKPTIFNHRVASALKNWHITAKKHIKNSKQTTPLSSRTSTPTHGMSPIHLLQRHLAGRSDSAQTSPRASNYENEQWDLEGSPSPSHHIVVANETHLPNETQMQVFEPGSNSEFPVSSQLEIRVSSSEFSFEKRHHEGGD</sequence>
<name>A0ABD1MFC3_9FABA</name>